<evidence type="ECO:0000256" key="7">
    <source>
        <dbReference type="ARBA" id="ARBA00023170"/>
    </source>
</evidence>
<dbReference type="SUPFAM" id="SSF81321">
    <property type="entry name" value="Family A G protein-coupled receptor-like"/>
    <property type="match status" value="1"/>
</dbReference>
<evidence type="ECO:0000256" key="8">
    <source>
        <dbReference type="ARBA" id="ARBA00023224"/>
    </source>
</evidence>
<accession>A0AAD9R7I1</accession>
<evidence type="ECO:0000313" key="11">
    <source>
        <dbReference type="EMBL" id="KAK2574470.1"/>
    </source>
</evidence>
<feature type="transmembrane region" description="Helical" evidence="9">
    <location>
        <begin position="113"/>
        <end position="131"/>
    </location>
</feature>
<evidence type="ECO:0000256" key="9">
    <source>
        <dbReference type="SAM" id="Phobius"/>
    </source>
</evidence>
<dbReference type="GO" id="GO:0004930">
    <property type="term" value="F:G protein-coupled receptor activity"/>
    <property type="evidence" value="ECO:0007669"/>
    <property type="project" value="UniProtKB-KW"/>
</dbReference>
<feature type="transmembrane region" description="Helical" evidence="9">
    <location>
        <begin position="152"/>
        <end position="173"/>
    </location>
</feature>
<evidence type="ECO:0000256" key="4">
    <source>
        <dbReference type="ARBA" id="ARBA00022989"/>
    </source>
</evidence>
<reference evidence="11" key="2">
    <citation type="journal article" date="2023" name="Science">
        <title>Genomic signatures of disease resistance in endangered staghorn corals.</title>
        <authorList>
            <person name="Vollmer S.V."/>
            <person name="Selwyn J.D."/>
            <person name="Despard B.A."/>
            <person name="Roesel C.L."/>
        </authorList>
    </citation>
    <scope>NUCLEOTIDE SEQUENCE</scope>
    <source>
        <strain evidence="11">K2</strain>
    </source>
</reference>
<feature type="domain" description="G-protein coupled receptors family 1 profile" evidence="10">
    <location>
        <begin position="49"/>
        <end position="289"/>
    </location>
</feature>
<comment type="caution">
    <text evidence="11">The sequence shown here is derived from an EMBL/GenBank/DDBJ whole genome shotgun (WGS) entry which is preliminary data.</text>
</comment>
<dbReference type="Proteomes" id="UP001249851">
    <property type="component" value="Unassembled WGS sequence"/>
</dbReference>
<dbReference type="PANTHER" id="PTHR24249">
    <property type="entry name" value="HISTAMINE RECEPTOR-RELATED G-PROTEIN COUPLED RECEPTOR"/>
    <property type="match status" value="1"/>
</dbReference>
<dbReference type="EMBL" id="JARQWQ010000001">
    <property type="protein sequence ID" value="KAK2574470.1"/>
    <property type="molecule type" value="Genomic_DNA"/>
</dbReference>
<dbReference type="PANTHER" id="PTHR24249:SF372">
    <property type="entry name" value="G-PROTEIN COUPLED RECEPTORS FAMILY 1 PROFILE DOMAIN-CONTAINING PROTEIN"/>
    <property type="match status" value="1"/>
</dbReference>
<gene>
    <name evidence="11" type="ORF">P5673_000640</name>
</gene>
<dbReference type="AlphaFoldDB" id="A0AAD9R7I1"/>
<dbReference type="Pfam" id="PF00001">
    <property type="entry name" value="7tm_1"/>
    <property type="match status" value="1"/>
</dbReference>
<dbReference type="InterPro" id="IPR017452">
    <property type="entry name" value="GPCR_Rhodpsn_7TM"/>
</dbReference>
<sequence>MALANDSKSEDQETLTDLLCSKVFTKGIHDELRWISALNILLSVSAFLGNATVLSALSKVSTLHPPSKLLFRTLAATDLCVSVISQPLTVVSLMSQVHGELHVCRYASNARFLASYVLCTVSLLTSTAINVDRLFALSLGLRYRQFVTLKRMYATVIFFWILSIAFMAVSFISSPVTTVYGVLILFSCLATSGFSYAKIFILLRRNQNQVDTRTFWRRQNEAAPVNSSRYRNTVYIVLWVQLALIVCYLPYSIIQALISRRGASLSLIVAWRYAGTLLLFNSSLNPLLYCWKMKAVKKAMKETIQQLFSSCKCC</sequence>
<keyword evidence="12" id="KW-1185">Reference proteome</keyword>
<evidence type="ECO:0000256" key="1">
    <source>
        <dbReference type="ARBA" id="ARBA00004651"/>
    </source>
</evidence>
<evidence type="ECO:0000259" key="10">
    <source>
        <dbReference type="PROSITE" id="PS50262"/>
    </source>
</evidence>
<feature type="transmembrane region" description="Helical" evidence="9">
    <location>
        <begin position="270"/>
        <end position="291"/>
    </location>
</feature>
<dbReference type="GO" id="GO:0005886">
    <property type="term" value="C:plasma membrane"/>
    <property type="evidence" value="ECO:0007669"/>
    <property type="project" value="UniProtKB-SubCell"/>
</dbReference>
<evidence type="ECO:0000256" key="6">
    <source>
        <dbReference type="ARBA" id="ARBA00023136"/>
    </source>
</evidence>
<name>A0AAD9R7I1_ACRCE</name>
<keyword evidence="5" id="KW-0297">G-protein coupled receptor</keyword>
<keyword evidence="4 9" id="KW-1133">Transmembrane helix</keyword>
<reference evidence="11" key="1">
    <citation type="journal article" date="2023" name="G3 (Bethesda)">
        <title>Whole genome assembly and annotation of the endangered Caribbean coral Acropora cervicornis.</title>
        <authorList>
            <person name="Selwyn J.D."/>
            <person name="Vollmer S.V."/>
        </authorList>
    </citation>
    <scope>NUCLEOTIDE SEQUENCE</scope>
    <source>
        <strain evidence="11">K2</strain>
    </source>
</reference>
<comment type="subcellular location">
    <subcellularLocation>
        <location evidence="1">Cell membrane</location>
        <topology evidence="1">Multi-pass membrane protein</topology>
    </subcellularLocation>
</comment>
<dbReference type="CDD" id="cd00637">
    <property type="entry name" value="7tm_classA_rhodopsin-like"/>
    <property type="match status" value="1"/>
</dbReference>
<feature type="transmembrane region" description="Helical" evidence="9">
    <location>
        <begin position="236"/>
        <end position="258"/>
    </location>
</feature>
<keyword evidence="8" id="KW-0807">Transducer</keyword>
<feature type="transmembrane region" description="Helical" evidence="9">
    <location>
        <begin position="34"/>
        <end position="57"/>
    </location>
</feature>
<keyword evidence="7" id="KW-0675">Receptor</keyword>
<evidence type="ECO:0000256" key="5">
    <source>
        <dbReference type="ARBA" id="ARBA00023040"/>
    </source>
</evidence>
<protein>
    <submittedName>
        <fullName evidence="11">Rhodopsin</fullName>
    </submittedName>
</protein>
<feature type="transmembrane region" description="Helical" evidence="9">
    <location>
        <begin position="179"/>
        <end position="203"/>
    </location>
</feature>
<dbReference type="PROSITE" id="PS50262">
    <property type="entry name" value="G_PROTEIN_RECEP_F1_2"/>
    <property type="match status" value="1"/>
</dbReference>
<dbReference type="PRINTS" id="PR00237">
    <property type="entry name" value="GPCRRHODOPSN"/>
</dbReference>
<dbReference type="Gene3D" id="1.20.1070.10">
    <property type="entry name" value="Rhodopsin 7-helix transmembrane proteins"/>
    <property type="match status" value="1"/>
</dbReference>
<dbReference type="InterPro" id="IPR050569">
    <property type="entry name" value="TAAR"/>
</dbReference>
<evidence type="ECO:0000256" key="3">
    <source>
        <dbReference type="ARBA" id="ARBA00022692"/>
    </source>
</evidence>
<keyword evidence="3 9" id="KW-0812">Transmembrane</keyword>
<keyword evidence="2" id="KW-1003">Cell membrane</keyword>
<keyword evidence="6 9" id="KW-0472">Membrane</keyword>
<organism evidence="11 12">
    <name type="scientific">Acropora cervicornis</name>
    <name type="common">Staghorn coral</name>
    <dbReference type="NCBI Taxonomy" id="6130"/>
    <lineage>
        <taxon>Eukaryota</taxon>
        <taxon>Metazoa</taxon>
        <taxon>Cnidaria</taxon>
        <taxon>Anthozoa</taxon>
        <taxon>Hexacorallia</taxon>
        <taxon>Scleractinia</taxon>
        <taxon>Astrocoeniina</taxon>
        <taxon>Acroporidae</taxon>
        <taxon>Acropora</taxon>
    </lineage>
</organism>
<dbReference type="InterPro" id="IPR000276">
    <property type="entry name" value="GPCR_Rhodpsn"/>
</dbReference>
<evidence type="ECO:0000256" key="2">
    <source>
        <dbReference type="ARBA" id="ARBA00022475"/>
    </source>
</evidence>
<evidence type="ECO:0000313" key="12">
    <source>
        <dbReference type="Proteomes" id="UP001249851"/>
    </source>
</evidence>
<proteinExistence type="predicted"/>